<keyword evidence="2" id="KW-1185">Reference proteome</keyword>
<dbReference type="EMBL" id="MU118061">
    <property type="protein sequence ID" value="KAF9646314.1"/>
    <property type="molecule type" value="Genomic_DNA"/>
</dbReference>
<evidence type="ECO:0000313" key="1">
    <source>
        <dbReference type="EMBL" id="KAF9646314.1"/>
    </source>
</evidence>
<reference evidence="1" key="1">
    <citation type="submission" date="2019-10" db="EMBL/GenBank/DDBJ databases">
        <authorList>
            <consortium name="DOE Joint Genome Institute"/>
            <person name="Kuo A."/>
            <person name="Miyauchi S."/>
            <person name="Kiss E."/>
            <person name="Drula E."/>
            <person name="Kohler A."/>
            <person name="Sanchez-Garcia M."/>
            <person name="Andreopoulos B."/>
            <person name="Barry K.W."/>
            <person name="Bonito G."/>
            <person name="Buee M."/>
            <person name="Carver A."/>
            <person name="Chen C."/>
            <person name="Cichocki N."/>
            <person name="Clum A."/>
            <person name="Culley D."/>
            <person name="Crous P.W."/>
            <person name="Fauchery L."/>
            <person name="Girlanda M."/>
            <person name="Hayes R."/>
            <person name="Keri Z."/>
            <person name="Labutti K."/>
            <person name="Lipzen A."/>
            <person name="Lombard V."/>
            <person name="Magnuson J."/>
            <person name="Maillard F."/>
            <person name="Morin E."/>
            <person name="Murat C."/>
            <person name="Nolan M."/>
            <person name="Ohm R."/>
            <person name="Pangilinan J."/>
            <person name="Pereira M."/>
            <person name="Perotto S."/>
            <person name="Peter M."/>
            <person name="Riley R."/>
            <person name="Sitrit Y."/>
            <person name="Stielow B."/>
            <person name="Szollosi G."/>
            <person name="Zifcakova L."/>
            <person name="Stursova M."/>
            <person name="Spatafora J.W."/>
            <person name="Tedersoo L."/>
            <person name="Vaario L.-M."/>
            <person name="Yamada A."/>
            <person name="Yan M."/>
            <person name="Wang P."/>
            <person name="Xu J."/>
            <person name="Bruns T."/>
            <person name="Baldrian P."/>
            <person name="Vilgalys R."/>
            <person name="Henrissat B."/>
            <person name="Grigoriev I.V."/>
            <person name="Hibbett D."/>
            <person name="Nagy L.G."/>
            <person name="Martin F.M."/>
        </authorList>
    </citation>
    <scope>NUCLEOTIDE SEQUENCE</scope>
    <source>
        <strain evidence="1">P2</strain>
    </source>
</reference>
<reference evidence="1" key="2">
    <citation type="journal article" date="2020" name="Nat. Commun.">
        <title>Large-scale genome sequencing of mycorrhizal fungi provides insights into the early evolution of symbiotic traits.</title>
        <authorList>
            <person name="Miyauchi S."/>
            <person name="Kiss E."/>
            <person name="Kuo A."/>
            <person name="Drula E."/>
            <person name="Kohler A."/>
            <person name="Sanchez-Garcia M."/>
            <person name="Morin E."/>
            <person name="Andreopoulos B."/>
            <person name="Barry K.W."/>
            <person name="Bonito G."/>
            <person name="Buee M."/>
            <person name="Carver A."/>
            <person name="Chen C."/>
            <person name="Cichocki N."/>
            <person name="Clum A."/>
            <person name="Culley D."/>
            <person name="Crous P.W."/>
            <person name="Fauchery L."/>
            <person name="Girlanda M."/>
            <person name="Hayes R.D."/>
            <person name="Keri Z."/>
            <person name="LaButti K."/>
            <person name="Lipzen A."/>
            <person name="Lombard V."/>
            <person name="Magnuson J."/>
            <person name="Maillard F."/>
            <person name="Murat C."/>
            <person name="Nolan M."/>
            <person name="Ohm R.A."/>
            <person name="Pangilinan J."/>
            <person name="Pereira M.F."/>
            <person name="Perotto S."/>
            <person name="Peter M."/>
            <person name="Pfister S."/>
            <person name="Riley R."/>
            <person name="Sitrit Y."/>
            <person name="Stielow J.B."/>
            <person name="Szollosi G."/>
            <person name="Zifcakova L."/>
            <person name="Stursova M."/>
            <person name="Spatafora J.W."/>
            <person name="Tedersoo L."/>
            <person name="Vaario L.M."/>
            <person name="Yamada A."/>
            <person name="Yan M."/>
            <person name="Wang P."/>
            <person name="Xu J."/>
            <person name="Bruns T."/>
            <person name="Baldrian P."/>
            <person name="Vilgalys R."/>
            <person name="Dunand C."/>
            <person name="Henrissat B."/>
            <person name="Grigoriev I.V."/>
            <person name="Hibbett D."/>
            <person name="Nagy L.G."/>
            <person name="Martin F.M."/>
        </authorList>
    </citation>
    <scope>NUCLEOTIDE SEQUENCE</scope>
    <source>
        <strain evidence="1">P2</strain>
    </source>
</reference>
<comment type="caution">
    <text evidence="1">The sequence shown here is derived from an EMBL/GenBank/DDBJ whole genome shotgun (WGS) entry which is preliminary data.</text>
</comment>
<gene>
    <name evidence="1" type="ORF">BDM02DRAFT_3118809</name>
</gene>
<protein>
    <submittedName>
        <fullName evidence="1">Thioesterase/thiol ester dehydrase-isomerase</fullName>
    </submittedName>
</protein>
<name>A0ACB6Z9A4_THEGA</name>
<accession>A0ACB6Z9A4</accession>
<evidence type="ECO:0000313" key="2">
    <source>
        <dbReference type="Proteomes" id="UP000886501"/>
    </source>
</evidence>
<dbReference type="Proteomes" id="UP000886501">
    <property type="component" value="Unassembled WGS sequence"/>
</dbReference>
<sequence>MLVSRCFRLRAGQLRTIHDLRSRFKDPLSPFYLAPGEKGPESPDPVLPLVTEQARYDSAAAEAKQELSRMGYDPTTFYEQRVVWGDHDSFQHVNNVRYARYFESARIEWMMTLGNEIGGPEKAQAMVKGQGVSLILKSLSIKFKRPVTYPDTLLIAHKPYFPASMSHPRFHFNCRATMYSYSQQVAVAESDSELVWYDYENLKKCDPGPETWGVVLRYTRLQNNS</sequence>
<organism evidence="1 2">
    <name type="scientific">Thelephora ganbajun</name>
    <name type="common">Ganba fungus</name>
    <dbReference type="NCBI Taxonomy" id="370292"/>
    <lineage>
        <taxon>Eukaryota</taxon>
        <taxon>Fungi</taxon>
        <taxon>Dikarya</taxon>
        <taxon>Basidiomycota</taxon>
        <taxon>Agaricomycotina</taxon>
        <taxon>Agaricomycetes</taxon>
        <taxon>Thelephorales</taxon>
        <taxon>Thelephoraceae</taxon>
        <taxon>Thelephora</taxon>
    </lineage>
</organism>
<proteinExistence type="predicted"/>